<dbReference type="OrthoDB" id="980409at2"/>
<dbReference type="Proteomes" id="UP000245396">
    <property type="component" value="Unassembled WGS sequence"/>
</dbReference>
<proteinExistence type="predicted"/>
<organism evidence="2 3">
    <name type="scientific">Pseudaminobacter salicylatoxidans</name>
    <dbReference type="NCBI Taxonomy" id="93369"/>
    <lineage>
        <taxon>Bacteria</taxon>
        <taxon>Pseudomonadati</taxon>
        <taxon>Pseudomonadota</taxon>
        <taxon>Alphaproteobacteria</taxon>
        <taxon>Hyphomicrobiales</taxon>
        <taxon>Phyllobacteriaceae</taxon>
        <taxon>Pseudaminobacter</taxon>
    </lineage>
</organism>
<dbReference type="Pfam" id="PF20557">
    <property type="entry name" value="DnaT_2"/>
    <property type="match status" value="1"/>
</dbReference>
<evidence type="ECO:0000259" key="1">
    <source>
        <dbReference type="Pfam" id="PF20557"/>
    </source>
</evidence>
<accession>A0A316C196</accession>
<dbReference type="AlphaFoldDB" id="A0A316C196"/>
<evidence type="ECO:0000313" key="3">
    <source>
        <dbReference type="Proteomes" id="UP000245396"/>
    </source>
</evidence>
<protein>
    <recommendedName>
        <fullName evidence="1">Putative DnaT-like domain-containing protein</fullName>
    </recommendedName>
</protein>
<keyword evidence="3" id="KW-1185">Reference proteome</keyword>
<name>A0A316C196_PSESE</name>
<sequence length="152" mass="15860">MAGYGTDDGFQAYADTNGYDVPSGNVTAARNRGSIYIDGTYGDRFMGLPTGGLDQERTWPRIGVPGIADNVVPQRVINASYEAALLELREPGSLSVVTSGSARVVREKVGDLEVQYANPGGDALADATPIVTVIEGLLAPLLVKPIPGALVV</sequence>
<comment type="caution">
    <text evidence="2">The sequence shown here is derived from an EMBL/GenBank/DDBJ whole genome shotgun (WGS) entry which is preliminary data.</text>
</comment>
<dbReference type="EMBL" id="QGGG01000012">
    <property type="protein sequence ID" value="PWJ80638.1"/>
    <property type="molecule type" value="Genomic_DNA"/>
</dbReference>
<reference evidence="2 3" key="1">
    <citation type="submission" date="2018-05" db="EMBL/GenBank/DDBJ databases">
        <title>Genomic Encyclopedia of Type Strains, Phase IV (KMG-IV): sequencing the most valuable type-strain genomes for metagenomic binning, comparative biology and taxonomic classification.</title>
        <authorList>
            <person name="Goeker M."/>
        </authorList>
    </citation>
    <scope>NUCLEOTIDE SEQUENCE [LARGE SCALE GENOMIC DNA]</scope>
    <source>
        <strain evidence="2 3">DSM 6986</strain>
    </source>
</reference>
<feature type="domain" description="Putative DnaT-like" evidence="1">
    <location>
        <begin position="8"/>
        <end position="142"/>
    </location>
</feature>
<evidence type="ECO:0000313" key="2">
    <source>
        <dbReference type="EMBL" id="PWJ80638.1"/>
    </source>
</evidence>
<dbReference type="InterPro" id="IPR046787">
    <property type="entry name" value="DnaT_2"/>
</dbReference>
<dbReference type="RefSeq" id="WP_109613901.1">
    <property type="nucleotide sequence ID" value="NZ_QGGG01000012.1"/>
</dbReference>
<gene>
    <name evidence="2" type="ORF">C7441_112180</name>
</gene>